<dbReference type="GO" id="GO:0004615">
    <property type="term" value="F:phosphomannomutase activity"/>
    <property type="evidence" value="ECO:0007669"/>
    <property type="project" value="UniProtKB-EC"/>
</dbReference>
<feature type="domain" description="Alpha-D-phosphohexomutase C-terminal" evidence="11">
    <location>
        <begin position="372"/>
        <end position="443"/>
    </location>
</feature>
<dbReference type="SUPFAM" id="SSF55957">
    <property type="entry name" value="Phosphoglucomutase, C-terminal domain"/>
    <property type="match status" value="1"/>
</dbReference>
<dbReference type="EMBL" id="CP021425">
    <property type="protein sequence ID" value="ARU54973.1"/>
    <property type="molecule type" value="Genomic_DNA"/>
</dbReference>
<dbReference type="KEGG" id="ome:OLMES_0886"/>
<dbReference type="Proteomes" id="UP000196027">
    <property type="component" value="Chromosome"/>
</dbReference>
<keyword evidence="9" id="KW-0413">Isomerase</keyword>
<keyword evidence="8 10" id="KW-0460">Magnesium</keyword>
<comment type="cofactor">
    <cofactor evidence="2">
        <name>Mg(2+)</name>
        <dbReference type="ChEBI" id="CHEBI:18420"/>
    </cofactor>
</comment>
<dbReference type="Gene3D" id="3.40.120.10">
    <property type="entry name" value="Alpha-D-Glucose-1,6-Bisphosphate, subunit A, domain 3"/>
    <property type="match status" value="3"/>
</dbReference>
<dbReference type="Gene3D" id="3.30.310.50">
    <property type="entry name" value="Alpha-D-phosphohexomutase, C-terminal domain"/>
    <property type="match status" value="1"/>
</dbReference>
<evidence type="ECO:0000313" key="15">
    <source>
        <dbReference type="EMBL" id="ARU54973.1"/>
    </source>
</evidence>
<dbReference type="Pfam" id="PF02878">
    <property type="entry name" value="PGM_PMM_I"/>
    <property type="match status" value="1"/>
</dbReference>
<proteinExistence type="inferred from homology"/>
<protein>
    <recommendedName>
        <fullName evidence="5">phosphomannomutase</fullName>
        <ecNumber evidence="5">5.4.2.8</ecNumber>
    </recommendedName>
</protein>
<evidence type="ECO:0000256" key="10">
    <source>
        <dbReference type="RuleBase" id="RU004326"/>
    </source>
</evidence>
<dbReference type="InterPro" id="IPR016066">
    <property type="entry name" value="A-D-PHexomutase_CS"/>
</dbReference>
<keyword evidence="7 10" id="KW-0479">Metal-binding</keyword>
<dbReference type="GO" id="GO:0005975">
    <property type="term" value="P:carbohydrate metabolic process"/>
    <property type="evidence" value="ECO:0007669"/>
    <property type="project" value="InterPro"/>
</dbReference>
<dbReference type="InterPro" id="IPR005843">
    <property type="entry name" value="A-D-PHexomutase_C"/>
</dbReference>
<dbReference type="InterPro" id="IPR005846">
    <property type="entry name" value="A-D-PHexomutase_a/b/a-III"/>
</dbReference>
<dbReference type="PRINTS" id="PR00509">
    <property type="entry name" value="PGMPMM"/>
</dbReference>
<dbReference type="PANTHER" id="PTHR43771:SF1">
    <property type="entry name" value="PHOSPHOMANNOMUTASE"/>
    <property type="match status" value="1"/>
</dbReference>
<comment type="catalytic activity">
    <reaction evidence="1">
        <text>alpha-D-mannose 1-phosphate = D-mannose 6-phosphate</text>
        <dbReference type="Rhea" id="RHEA:11140"/>
        <dbReference type="ChEBI" id="CHEBI:58409"/>
        <dbReference type="ChEBI" id="CHEBI:58735"/>
        <dbReference type="EC" id="5.4.2.8"/>
    </reaction>
</comment>
<organism evidence="15 16">
    <name type="scientific">Oleiphilus messinensis</name>
    <dbReference type="NCBI Taxonomy" id="141451"/>
    <lineage>
        <taxon>Bacteria</taxon>
        <taxon>Pseudomonadati</taxon>
        <taxon>Pseudomonadota</taxon>
        <taxon>Gammaproteobacteria</taxon>
        <taxon>Oceanospirillales</taxon>
        <taxon>Oleiphilaceae</taxon>
        <taxon>Oleiphilus</taxon>
    </lineage>
</organism>
<dbReference type="GO" id="GO:0000287">
    <property type="term" value="F:magnesium ion binding"/>
    <property type="evidence" value="ECO:0007669"/>
    <property type="project" value="InterPro"/>
</dbReference>
<name>A0A1Y0I6E6_9GAMM</name>
<evidence type="ECO:0000256" key="7">
    <source>
        <dbReference type="ARBA" id="ARBA00022723"/>
    </source>
</evidence>
<dbReference type="InterPro" id="IPR005841">
    <property type="entry name" value="Alpha-D-phosphohexomutase_SF"/>
</dbReference>
<feature type="domain" description="Alpha-D-phosphohexomutase alpha/beta/alpha" evidence="14">
    <location>
        <begin position="257"/>
        <end position="367"/>
    </location>
</feature>
<evidence type="ECO:0000256" key="2">
    <source>
        <dbReference type="ARBA" id="ARBA00001946"/>
    </source>
</evidence>
<evidence type="ECO:0000256" key="1">
    <source>
        <dbReference type="ARBA" id="ARBA00000586"/>
    </source>
</evidence>
<reference evidence="15 16" key="1">
    <citation type="submission" date="2017-05" db="EMBL/GenBank/DDBJ databases">
        <title>Genomic insights into alkan degradation activity of Oleiphilus messinensis.</title>
        <authorList>
            <person name="Kozyavkin S.A."/>
            <person name="Slesarev A.I."/>
            <person name="Golyshin P.N."/>
            <person name="Korzhenkov A."/>
            <person name="Golyshina O.N."/>
            <person name="Toshchakov S.V."/>
        </authorList>
    </citation>
    <scope>NUCLEOTIDE SEQUENCE [LARGE SCALE GENOMIC DNA]</scope>
    <source>
        <strain evidence="15 16">ME102</strain>
    </source>
</reference>
<sequence length="455" mass="49939">MIDLSCFKAYDIRGKVPSELNVDLAEKIGRAYVQIIGAKNIVVGHDIRLSSPELTEALIKGLRAAGANVTDIGLCGTEMIYFSTFFYEMDGGIVVTASHNPQDYNGMKMVQKNSRPVGTDSGLTDIKNLIAAGTEFEDAPEQGTYQTKQVMDDYVSHLLSYVDTTTLTPLKIVVNAGHGGAGLVIDALESHLPFEFIKVHHNPDGHFPAGVPNPLLEENRAATADVVKAEQADLGIAWDGDYDRCFFFDAQGRFIEGYYIVGLLAQNFLSKHPGQTVIHDPRLTWNTIDVAEAAGGQAVESKTGHAFIKQIMRDQDAVYGGEMSAHHYFRDFAYCDSGMITWLLIAELICQSGQPLAALVEERMAKYPASGEINRKLSNAKVVMDKIKSSYEADALKVSTLDGISLEFSNWRFNLRASNTEPVVRLNVESKGDEALMQEKTKVLLAQIETFDQGA</sequence>
<evidence type="ECO:0000256" key="9">
    <source>
        <dbReference type="ARBA" id="ARBA00023235"/>
    </source>
</evidence>
<dbReference type="InterPro" id="IPR005845">
    <property type="entry name" value="A-D-PHexomutase_a/b/a-II"/>
</dbReference>
<dbReference type="EC" id="5.4.2.8" evidence="5"/>
<dbReference type="AlphaFoldDB" id="A0A1Y0I6E6"/>
<dbReference type="PANTHER" id="PTHR43771">
    <property type="entry name" value="PHOSPHOMANNOMUTASE"/>
    <property type="match status" value="1"/>
</dbReference>
<comment type="similarity">
    <text evidence="4 10">Belongs to the phosphohexose mutase family.</text>
</comment>
<dbReference type="Pfam" id="PF00408">
    <property type="entry name" value="PGM_PMM_IV"/>
    <property type="match status" value="1"/>
</dbReference>
<feature type="domain" description="Alpha-D-phosphohexomutase alpha/beta/alpha" evidence="12">
    <location>
        <begin position="7"/>
        <end position="133"/>
    </location>
</feature>
<dbReference type="InterPro" id="IPR036900">
    <property type="entry name" value="A-D-PHexomutase_C_sf"/>
</dbReference>
<evidence type="ECO:0000259" key="12">
    <source>
        <dbReference type="Pfam" id="PF02878"/>
    </source>
</evidence>
<keyword evidence="16" id="KW-1185">Reference proteome</keyword>
<accession>A0A1Y0I6E6</accession>
<dbReference type="SUPFAM" id="SSF53738">
    <property type="entry name" value="Phosphoglucomutase, first 3 domains"/>
    <property type="match status" value="3"/>
</dbReference>
<evidence type="ECO:0000256" key="8">
    <source>
        <dbReference type="ARBA" id="ARBA00022842"/>
    </source>
</evidence>
<dbReference type="RefSeq" id="WP_198343215.1">
    <property type="nucleotide sequence ID" value="NZ_CP021425.1"/>
</dbReference>
<dbReference type="Pfam" id="PF02880">
    <property type="entry name" value="PGM_PMM_III"/>
    <property type="match status" value="1"/>
</dbReference>
<keyword evidence="6" id="KW-0597">Phosphoprotein</keyword>
<dbReference type="InterPro" id="IPR005844">
    <property type="entry name" value="A-D-PHexomutase_a/b/a-I"/>
</dbReference>
<evidence type="ECO:0000313" key="16">
    <source>
        <dbReference type="Proteomes" id="UP000196027"/>
    </source>
</evidence>
<evidence type="ECO:0000259" key="14">
    <source>
        <dbReference type="Pfam" id="PF02880"/>
    </source>
</evidence>
<dbReference type="CDD" id="cd03089">
    <property type="entry name" value="PMM_PGM"/>
    <property type="match status" value="1"/>
</dbReference>
<dbReference type="InterPro" id="IPR016055">
    <property type="entry name" value="A-D-PHexomutase_a/b/a-I/II/III"/>
</dbReference>
<evidence type="ECO:0000259" key="13">
    <source>
        <dbReference type="Pfam" id="PF02879"/>
    </source>
</evidence>
<dbReference type="Pfam" id="PF02879">
    <property type="entry name" value="PGM_PMM_II"/>
    <property type="match status" value="1"/>
</dbReference>
<feature type="domain" description="Alpha-D-phosphohexomutase alpha/beta/alpha" evidence="13">
    <location>
        <begin position="152"/>
        <end position="252"/>
    </location>
</feature>
<evidence type="ECO:0000256" key="4">
    <source>
        <dbReference type="ARBA" id="ARBA00010231"/>
    </source>
</evidence>
<comment type="pathway">
    <text evidence="3">Nucleotide-sugar biosynthesis; GDP-alpha-D-mannose biosynthesis; alpha-D-mannose 1-phosphate from D-fructose 6-phosphate: step 2/2.</text>
</comment>
<evidence type="ECO:0000256" key="5">
    <source>
        <dbReference type="ARBA" id="ARBA00012730"/>
    </source>
</evidence>
<evidence type="ECO:0000256" key="6">
    <source>
        <dbReference type="ARBA" id="ARBA00022553"/>
    </source>
</evidence>
<evidence type="ECO:0000259" key="11">
    <source>
        <dbReference type="Pfam" id="PF00408"/>
    </source>
</evidence>
<dbReference type="PROSITE" id="PS00710">
    <property type="entry name" value="PGM_PMM"/>
    <property type="match status" value="1"/>
</dbReference>
<gene>
    <name evidence="15" type="ORF">OLMES_0886</name>
</gene>
<evidence type="ECO:0000256" key="3">
    <source>
        <dbReference type="ARBA" id="ARBA00004699"/>
    </source>
</evidence>